<feature type="signal peptide" evidence="1">
    <location>
        <begin position="1"/>
        <end position="19"/>
    </location>
</feature>
<feature type="chain" id="PRO_5032953615" description="Alginate export domain-containing protein" evidence="1">
    <location>
        <begin position="20"/>
        <end position="416"/>
    </location>
</feature>
<organism evidence="3 4">
    <name type="scientific">Sphingobium subterraneum</name>
    <dbReference type="NCBI Taxonomy" id="627688"/>
    <lineage>
        <taxon>Bacteria</taxon>
        <taxon>Pseudomonadati</taxon>
        <taxon>Pseudomonadota</taxon>
        <taxon>Alphaproteobacteria</taxon>
        <taxon>Sphingomonadales</taxon>
        <taxon>Sphingomonadaceae</taxon>
        <taxon>Sphingobium</taxon>
    </lineage>
</organism>
<dbReference type="InterPro" id="IPR023614">
    <property type="entry name" value="Porin_dom_sf"/>
</dbReference>
<feature type="domain" description="Alginate export" evidence="2">
    <location>
        <begin position="31"/>
        <end position="152"/>
    </location>
</feature>
<comment type="caution">
    <text evidence="3">The sequence shown here is derived from an EMBL/GenBank/DDBJ whole genome shotgun (WGS) entry which is preliminary data.</text>
</comment>
<dbReference type="Pfam" id="PF13372">
    <property type="entry name" value="Alginate_exp"/>
    <property type="match status" value="1"/>
</dbReference>
<dbReference type="Gene3D" id="2.40.160.10">
    <property type="entry name" value="Porin"/>
    <property type="match status" value="1"/>
</dbReference>
<accession>A0A841J4Y5</accession>
<evidence type="ECO:0000313" key="3">
    <source>
        <dbReference type="EMBL" id="MBB6124586.1"/>
    </source>
</evidence>
<sequence length="416" mass="45685">MHRLIFGVSLLAITTSAQAGEVKFKPLLDTRLRYETVDQQGIAKDADSVTMRVRSGAELSKGPFAFLAEAEATLAIDQHYNSGVNGKATFPIVADPQNIELNRIQLQYKTKPLTVTVGRQRINLDDQRFVGAVGWRQNEQTFDAVRVEWSGIKNLKADVTYSWSVRSIWGIDGGKFGATNRPQAMSGDNIFATLAYTTKIGTLTGFAYLVDEDETVVALRRNSSQTYGARFAGAHAFSKTVKLSYAASYARQSDYHTNPVDYSADYYAAELGLEAKGFKLTGGYELLGADSSAPGIAGSVFAFQTPYATLHKFNGWADKFLTTPAAGLEDKYIGIGYTVPKVGKMGPLAAVVTYHQFGSDVGNRHFGYEWDAQLSLKTSKRTTILAKFADYQRYGISDFAGDADTKKFILQLDYIL</sequence>
<dbReference type="EMBL" id="JACIJP010000003">
    <property type="protein sequence ID" value="MBB6124586.1"/>
    <property type="molecule type" value="Genomic_DNA"/>
</dbReference>
<evidence type="ECO:0000256" key="1">
    <source>
        <dbReference type="SAM" id="SignalP"/>
    </source>
</evidence>
<protein>
    <recommendedName>
        <fullName evidence="2">Alginate export domain-containing protein</fullName>
    </recommendedName>
</protein>
<dbReference type="RefSeq" id="WP_184080783.1">
    <property type="nucleotide sequence ID" value="NZ_JACIJP010000003.1"/>
</dbReference>
<keyword evidence="1" id="KW-0732">Signal</keyword>
<evidence type="ECO:0000259" key="2">
    <source>
        <dbReference type="Pfam" id="PF13372"/>
    </source>
</evidence>
<keyword evidence="4" id="KW-1185">Reference proteome</keyword>
<reference evidence="3 4" key="1">
    <citation type="submission" date="2020-08" db="EMBL/GenBank/DDBJ databases">
        <title>Genomic Encyclopedia of Type Strains, Phase IV (KMG-IV): sequencing the most valuable type-strain genomes for metagenomic binning, comparative biology and taxonomic classification.</title>
        <authorList>
            <person name="Goeker M."/>
        </authorList>
    </citation>
    <scope>NUCLEOTIDE SEQUENCE [LARGE SCALE GENOMIC DNA]</scope>
    <source>
        <strain evidence="3 4">DSM 102255</strain>
    </source>
</reference>
<name>A0A841J4Y5_9SPHN</name>
<evidence type="ECO:0000313" key="4">
    <source>
        <dbReference type="Proteomes" id="UP000552700"/>
    </source>
</evidence>
<dbReference type="Proteomes" id="UP000552700">
    <property type="component" value="Unassembled WGS sequence"/>
</dbReference>
<dbReference type="AlphaFoldDB" id="A0A841J4Y5"/>
<proteinExistence type="predicted"/>
<dbReference type="InterPro" id="IPR025388">
    <property type="entry name" value="Alginate_export_dom"/>
</dbReference>
<gene>
    <name evidence="3" type="ORF">FHS92_002331</name>
</gene>